<evidence type="ECO:0000259" key="1">
    <source>
        <dbReference type="Pfam" id="PF13966"/>
    </source>
</evidence>
<dbReference type="InParanoid" id="A0A7N2LSS5"/>
<sequence>MANKEFLTISSKVASGKGGQHWTERLPLAQAKECRQLRSSSTTAWPKAEAILSTTFSKFGNIDKVIWSFSSRGIPFRVSIFLRKILHYGLPTRTELSKKQIITDENCAVCGEYQETLDHLFMSCHFARAIWYGAVQGRRTHLTNTTDLVNWMKSQIEKCNIKNHGEIEILTE</sequence>
<dbReference type="Pfam" id="PF13966">
    <property type="entry name" value="zf-RVT"/>
    <property type="match status" value="1"/>
</dbReference>
<organism evidence="2 3">
    <name type="scientific">Quercus lobata</name>
    <name type="common">Valley oak</name>
    <dbReference type="NCBI Taxonomy" id="97700"/>
    <lineage>
        <taxon>Eukaryota</taxon>
        <taxon>Viridiplantae</taxon>
        <taxon>Streptophyta</taxon>
        <taxon>Embryophyta</taxon>
        <taxon>Tracheophyta</taxon>
        <taxon>Spermatophyta</taxon>
        <taxon>Magnoliopsida</taxon>
        <taxon>eudicotyledons</taxon>
        <taxon>Gunneridae</taxon>
        <taxon>Pentapetalae</taxon>
        <taxon>rosids</taxon>
        <taxon>fabids</taxon>
        <taxon>Fagales</taxon>
        <taxon>Fagaceae</taxon>
        <taxon>Quercus</taxon>
    </lineage>
</organism>
<name>A0A7N2LSS5_QUELO</name>
<keyword evidence="3" id="KW-1185">Reference proteome</keyword>
<reference evidence="2" key="2">
    <citation type="submission" date="2021-01" db="UniProtKB">
        <authorList>
            <consortium name="EnsemblPlants"/>
        </authorList>
    </citation>
    <scope>IDENTIFICATION</scope>
</reference>
<reference evidence="2 3" key="1">
    <citation type="journal article" date="2016" name="G3 (Bethesda)">
        <title>First Draft Assembly and Annotation of the Genome of a California Endemic Oak Quercus lobata Nee (Fagaceae).</title>
        <authorList>
            <person name="Sork V.L."/>
            <person name="Fitz-Gibbon S.T."/>
            <person name="Puiu D."/>
            <person name="Crepeau M."/>
            <person name="Gugger P.F."/>
            <person name="Sherman R."/>
            <person name="Stevens K."/>
            <person name="Langley C.H."/>
            <person name="Pellegrini M."/>
            <person name="Salzberg S.L."/>
        </authorList>
    </citation>
    <scope>NUCLEOTIDE SEQUENCE [LARGE SCALE GENOMIC DNA]</scope>
    <source>
        <strain evidence="2 3">cv. SW786</strain>
    </source>
</reference>
<dbReference type="Gramene" id="QL05p060609:mrna">
    <property type="protein sequence ID" value="QL05p060609:mrna"/>
    <property type="gene ID" value="QL05p060609"/>
</dbReference>
<proteinExistence type="predicted"/>
<dbReference type="AlphaFoldDB" id="A0A7N2LSS5"/>
<dbReference type="Proteomes" id="UP000594261">
    <property type="component" value="Chromosome 5"/>
</dbReference>
<accession>A0A7N2LSS5</accession>
<evidence type="ECO:0000313" key="3">
    <source>
        <dbReference type="Proteomes" id="UP000594261"/>
    </source>
</evidence>
<dbReference type="InterPro" id="IPR026960">
    <property type="entry name" value="RVT-Znf"/>
</dbReference>
<dbReference type="EMBL" id="LRBV02000005">
    <property type="status" value="NOT_ANNOTATED_CDS"/>
    <property type="molecule type" value="Genomic_DNA"/>
</dbReference>
<feature type="domain" description="Reverse transcriptase zinc-binding" evidence="1">
    <location>
        <begin position="61"/>
        <end position="131"/>
    </location>
</feature>
<evidence type="ECO:0000313" key="2">
    <source>
        <dbReference type="EnsemblPlants" id="QL05p060609:mrna"/>
    </source>
</evidence>
<dbReference type="EnsemblPlants" id="QL05p060609:mrna">
    <property type="protein sequence ID" value="QL05p060609:mrna"/>
    <property type="gene ID" value="QL05p060609"/>
</dbReference>
<protein>
    <recommendedName>
        <fullName evidence="1">Reverse transcriptase zinc-binding domain-containing protein</fullName>
    </recommendedName>
</protein>